<keyword evidence="3" id="KW-1185">Reference proteome</keyword>
<gene>
    <name evidence="2" type="ORF">PC_RS06005</name>
</gene>
<evidence type="ECO:0000313" key="3">
    <source>
        <dbReference type="Proteomes" id="UP000000529"/>
    </source>
</evidence>
<keyword evidence="1" id="KW-0472">Membrane</keyword>
<accession>A0A2P9H9X5</accession>
<protein>
    <recommendedName>
        <fullName evidence="4">POTRA domain-containing protein</fullName>
    </recommendedName>
</protein>
<keyword evidence="1" id="KW-1133">Transmembrane helix</keyword>
<dbReference type="KEGG" id="pcu:PC_RS06005"/>
<proteinExistence type="predicted"/>
<sequence length="287" mass="32965">MVSKSYPNPEIPFKRACLWILLSSLLISGSALMGWLYYQSAKEKRLHGGQYQIVAIVQETPHQESLKTGYLAELLELSLDQPANLYQFDSFEGEKKLLKSPLIKKVSIKKIRPGTLYIQYEMRSPIAYVGDYSNTAIDEDGILFPFRPFFTPKSIPTFYLGLSEHEGKWGVALQNLDRLQLARNVLKIFKDVATREIAVKQIDVAEAYADSYGQRQIVVKLEDRKDFLSRHISAETLLRLNPEHYKQNIVNFFSLDKVLNVKSRTNNGMTIIDLRVPHLAFYSQDEK</sequence>
<evidence type="ECO:0008006" key="4">
    <source>
        <dbReference type="Google" id="ProtNLM"/>
    </source>
</evidence>
<keyword evidence="1" id="KW-0812">Transmembrane</keyword>
<dbReference type="OrthoDB" id="21142at2"/>
<dbReference type="AlphaFoldDB" id="A0A2P9H9X5"/>
<dbReference type="STRING" id="264201.pc1246"/>
<dbReference type="RefSeq" id="WP_052278666.1">
    <property type="nucleotide sequence ID" value="NC_005861.2"/>
</dbReference>
<dbReference type="EMBL" id="BX908798">
    <property type="protein sequence ID" value="SPJ31809.1"/>
    <property type="molecule type" value="Genomic_DNA"/>
</dbReference>
<evidence type="ECO:0000256" key="1">
    <source>
        <dbReference type="SAM" id="Phobius"/>
    </source>
</evidence>
<name>A0A2P9H9X5_PARUW</name>
<dbReference type="Proteomes" id="UP000000529">
    <property type="component" value="Chromosome"/>
</dbReference>
<evidence type="ECO:0000313" key="2">
    <source>
        <dbReference type="EMBL" id="SPJ31809.1"/>
    </source>
</evidence>
<feature type="transmembrane region" description="Helical" evidence="1">
    <location>
        <begin position="18"/>
        <end position="38"/>
    </location>
</feature>
<reference evidence="2 3" key="1">
    <citation type="journal article" date="2004" name="Science">
        <title>Illuminating the evolutionary history of chlamydiae.</title>
        <authorList>
            <person name="Horn M."/>
            <person name="Collingro A."/>
            <person name="Schmitz-Esser S."/>
            <person name="Beier C.L."/>
            <person name="Purkhold U."/>
            <person name="Fartmann B."/>
            <person name="Brandt P."/>
            <person name="Nyakatura G.J."/>
            <person name="Droege M."/>
            <person name="Frishman D."/>
            <person name="Rattei T."/>
            <person name="Mewes H."/>
            <person name="Wagner M."/>
        </authorList>
    </citation>
    <scope>NUCLEOTIDE SEQUENCE [LARGE SCALE GENOMIC DNA]</scope>
    <source>
        <strain evidence="2 3">UWE25</strain>
    </source>
</reference>
<organism evidence="2 3">
    <name type="scientific">Protochlamydia amoebophila (strain UWE25)</name>
    <dbReference type="NCBI Taxonomy" id="264201"/>
    <lineage>
        <taxon>Bacteria</taxon>
        <taxon>Pseudomonadati</taxon>
        <taxon>Chlamydiota</taxon>
        <taxon>Chlamydiia</taxon>
        <taxon>Parachlamydiales</taxon>
        <taxon>Parachlamydiaceae</taxon>
        <taxon>Candidatus Protochlamydia</taxon>
    </lineage>
</organism>